<proteinExistence type="predicted"/>
<dbReference type="EMBL" id="CP069352">
    <property type="protein sequence ID" value="QRK81873.1"/>
    <property type="molecule type" value="Genomic_DNA"/>
</dbReference>
<evidence type="ECO:0000313" key="2">
    <source>
        <dbReference type="Proteomes" id="UP000663686"/>
    </source>
</evidence>
<sequence length="355" mass="38738">MKDDVELEGQAPSAASFGISFRDTSPDAEWTPRFVSTVQNLVTAITQALNLSNLDGITIGFDYDLALASVDLGYESNIAKRYTNKNGLVGVGKTLRVRRGGVVRIHVVLNGEAIFDLVEHEPETEEFWRAANLIAHELGHVKTAAWFEGHSPGVMLAKHDCDWALSILRDAAHGIWEEYAACRLSAGVSRGNLVTDIYTETLECSMAGAVEHARSAIKAHYEHRDATRLLVETLGAISTPLNHSMYLMGHLEGLEQEIDIDRFSSSTGELAPYLSDALIAVRKCWENKASWNGLAGLDPIIDVLVDAMKMTGLALTLSQEPPGSSFSVIYSAATLPNGEADMEIIRMKRTLGIQI</sequence>
<accession>A0ABX7G9S2</accession>
<dbReference type="Proteomes" id="UP000663686">
    <property type="component" value="Chromosome"/>
</dbReference>
<reference evidence="1 2" key="1">
    <citation type="submission" date="2021-02" db="EMBL/GenBank/DDBJ databases">
        <authorList>
            <person name="Cea Torrescassana E."/>
        </authorList>
    </citation>
    <scope>NUCLEOTIDE SEQUENCE [LARGE SCALE GENOMIC DNA]</scope>
    <source>
        <strain evidence="1 2">CT364</strain>
    </source>
</reference>
<organism evidence="1 2">
    <name type="scientific">Pseudomonas granadensis</name>
    <dbReference type="NCBI Taxonomy" id="1421430"/>
    <lineage>
        <taxon>Bacteria</taxon>
        <taxon>Pseudomonadati</taxon>
        <taxon>Pseudomonadota</taxon>
        <taxon>Gammaproteobacteria</taxon>
        <taxon>Pseudomonadales</taxon>
        <taxon>Pseudomonadaceae</taxon>
        <taxon>Pseudomonas</taxon>
    </lineage>
</organism>
<evidence type="ECO:0008006" key="3">
    <source>
        <dbReference type="Google" id="ProtNLM"/>
    </source>
</evidence>
<gene>
    <name evidence="1" type="ORF">JN757_14935</name>
</gene>
<reference evidence="1 2" key="2">
    <citation type="submission" date="2021-03" db="EMBL/GenBank/DDBJ databases">
        <title>P. granadensis CT364 genome publication.</title>
        <authorList>
            <person name="Stach J."/>
            <person name="Montero-Calasanz Md.C."/>
        </authorList>
    </citation>
    <scope>NUCLEOTIDE SEQUENCE [LARGE SCALE GENOMIC DNA]</scope>
    <source>
        <strain evidence="1 2">CT364</strain>
    </source>
</reference>
<evidence type="ECO:0000313" key="1">
    <source>
        <dbReference type="EMBL" id="QRK81873.1"/>
    </source>
</evidence>
<keyword evidence="2" id="KW-1185">Reference proteome</keyword>
<dbReference type="RefSeq" id="WP_203418024.1">
    <property type="nucleotide sequence ID" value="NZ_CP069352.1"/>
</dbReference>
<name>A0ABX7G9S2_9PSED</name>
<protein>
    <recommendedName>
        <fullName evidence="3">Peptidase M48 domain-containing protein</fullName>
    </recommendedName>
</protein>